<dbReference type="PANTHER" id="PTHR46091">
    <property type="entry name" value="BLR7054 PROTEIN"/>
    <property type="match status" value="1"/>
</dbReference>
<evidence type="ECO:0000256" key="3">
    <source>
        <dbReference type="ARBA" id="ARBA00022827"/>
    </source>
</evidence>
<dbReference type="InterPro" id="IPR002937">
    <property type="entry name" value="Amino_oxidase"/>
</dbReference>
<proteinExistence type="predicted"/>
<keyword evidence="6" id="KW-0812">Transmembrane</keyword>
<keyword evidence="2" id="KW-0732">Signal</keyword>
<keyword evidence="6" id="KW-0472">Membrane</keyword>
<dbReference type="CDD" id="cd00322">
    <property type="entry name" value="FNR_like"/>
    <property type="match status" value="1"/>
</dbReference>
<dbReference type="InterPro" id="IPR036188">
    <property type="entry name" value="FAD/NAD-bd_sf"/>
</dbReference>
<dbReference type="InterPro" id="IPR039261">
    <property type="entry name" value="FNR_nucleotide-bd"/>
</dbReference>
<evidence type="ECO:0000256" key="1">
    <source>
        <dbReference type="ARBA" id="ARBA00022630"/>
    </source>
</evidence>
<name>A0ABU5Y7J1_9FLAO</name>
<protein>
    <submittedName>
        <fullName evidence="8">FAD-dependent oxidoreductase</fullName>
    </submittedName>
</protein>
<evidence type="ECO:0000256" key="2">
    <source>
        <dbReference type="ARBA" id="ARBA00022729"/>
    </source>
</evidence>
<keyword evidence="9" id="KW-1185">Reference proteome</keyword>
<dbReference type="Gene3D" id="3.40.50.80">
    <property type="entry name" value="Nucleotide-binding domain of ferredoxin-NADP reductase (FNR) module"/>
    <property type="match status" value="1"/>
</dbReference>
<evidence type="ECO:0000313" key="9">
    <source>
        <dbReference type="Proteomes" id="UP001324270"/>
    </source>
</evidence>
<dbReference type="EMBL" id="JAYKBV010000004">
    <property type="protein sequence ID" value="MEB3039765.1"/>
    <property type="molecule type" value="Genomic_DNA"/>
</dbReference>
<evidence type="ECO:0000256" key="6">
    <source>
        <dbReference type="SAM" id="Phobius"/>
    </source>
</evidence>
<dbReference type="PANTHER" id="PTHR46091:SF3">
    <property type="entry name" value="AMINE OXIDASE DOMAIN-CONTAINING PROTEIN"/>
    <property type="match status" value="1"/>
</dbReference>
<reference evidence="8 9" key="1">
    <citation type="submission" date="2023-12" db="EMBL/GenBank/DDBJ databases">
        <title>Genomic sequences of Capnocytophaga and Parvimonas strains.</title>
        <authorList>
            <person name="Watt R.M."/>
            <person name="Wang M."/>
            <person name="Yang T."/>
            <person name="Tong W.M."/>
        </authorList>
    </citation>
    <scope>NUCLEOTIDE SEQUENCE [LARGE SCALE GENOMIC DNA]</scope>
    <source>
        <strain evidence="8 9">CCUG 13156</strain>
    </source>
</reference>
<feature type="domain" description="FAD-binding FR-type" evidence="7">
    <location>
        <begin position="515"/>
        <end position="617"/>
    </location>
</feature>
<comment type="caution">
    <text evidence="8">The sequence shown here is derived from an EMBL/GenBank/DDBJ whole genome shotgun (WGS) entry which is preliminary data.</text>
</comment>
<dbReference type="InterPro" id="IPR017927">
    <property type="entry name" value="FAD-bd_FR_type"/>
</dbReference>
<gene>
    <name evidence="8" type="ORF">VJJ49_03535</name>
</gene>
<keyword evidence="4" id="KW-0521">NADP</keyword>
<dbReference type="Pfam" id="PF00175">
    <property type="entry name" value="NAD_binding_1"/>
    <property type="match status" value="1"/>
</dbReference>
<sequence>MKTYNSIIIGSGLGGLTAGALLALWGKKVLVLEQHYIPGGCATAFKRKDYLMEVGLHEIDGLHEKDFKRPIMEMLGIFEEVEFLKIPEFYYVKRGDFSYVLPEGSKAKAQLIEDFPEEAKAIEVFFTTIEKLYKEMHRMPRGKWLSRLLYPLMPLLYPTVVKTSRSNAGEWLDKQFKDERLKSILTANLGYYTDDPYNLSLMYFLVAQGSYLSGGGHFVKGGSQALSNYLVRFIKQRGGQVLTGKYVEEILIEDKRAVGVAYRDTFNRATPIERLYADTIVANAAQPIVARMLPEPQRSALQEKVGKLKPACSLLSIYLGFNTDLKALGVKHYSTIILNKNKDSLKEMKADAHSPWSERSFTFVNYGAIDSELCPQGKSVGVICTTDYLADWEGLSPEAYHTQKEVVAQTLLARLEVEYPTILSYLEYYEVATAKTIQRYTLNPEGTAYGYVQSIDQMGPAREKATASPVKNLYFASAWAPSGGGYSGAIYSGFFAAEAMKKTVKWHTYTPSQVEDTRQVKLLAKEIIADDTLLLTFEKPKHLIYQVGQYAVLQLDTPKYTDLDLPLRPLSMVSHPSQETLCFAMRLSNSAFKRSVAEMAIGDTATIFAPMGDFTLRPSEHIVFFAAGIGITPIVAMLKELEAQHFAGQVTLCYSCKRETAAAFHKDLQRISLSHYTYLPVFTETQKRIDSTFVIEHIPALLESSCYIVGTHSFVQGIEAILLEQGVQREAIVKDDFN</sequence>
<evidence type="ECO:0000256" key="5">
    <source>
        <dbReference type="ARBA" id="ARBA00023027"/>
    </source>
</evidence>
<dbReference type="Proteomes" id="UP001324270">
    <property type="component" value="Unassembled WGS sequence"/>
</dbReference>
<dbReference type="SUPFAM" id="SSF63380">
    <property type="entry name" value="Riboflavin synthase domain-like"/>
    <property type="match status" value="1"/>
</dbReference>
<dbReference type="RefSeq" id="WP_323978960.1">
    <property type="nucleotide sequence ID" value="NZ_JAYKBV010000004.1"/>
</dbReference>
<dbReference type="InterPro" id="IPR001433">
    <property type="entry name" value="OxRdtase_FAD/NAD-bd"/>
</dbReference>
<keyword evidence="3" id="KW-0274">FAD</keyword>
<keyword evidence="6" id="KW-1133">Transmembrane helix</keyword>
<dbReference type="Gene3D" id="2.40.30.10">
    <property type="entry name" value="Translation factors"/>
    <property type="match status" value="1"/>
</dbReference>
<evidence type="ECO:0000313" key="8">
    <source>
        <dbReference type="EMBL" id="MEB3039765.1"/>
    </source>
</evidence>
<dbReference type="InterPro" id="IPR052206">
    <property type="entry name" value="Retinol_saturase"/>
</dbReference>
<dbReference type="SUPFAM" id="SSF51905">
    <property type="entry name" value="FAD/NAD(P)-binding domain"/>
    <property type="match status" value="1"/>
</dbReference>
<keyword evidence="1" id="KW-0285">Flavoprotein</keyword>
<dbReference type="Gene3D" id="3.50.50.60">
    <property type="entry name" value="FAD/NAD(P)-binding domain"/>
    <property type="match status" value="2"/>
</dbReference>
<dbReference type="InterPro" id="IPR017938">
    <property type="entry name" value="Riboflavin_synthase-like_b-brl"/>
</dbReference>
<accession>A0ABU5Y7J1</accession>
<keyword evidence="5" id="KW-0520">NAD</keyword>
<evidence type="ECO:0000259" key="7">
    <source>
        <dbReference type="PROSITE" id="PS51384"/>
    </source>
</evidence>
<dbReference type="PROSITE" id="PS51384">
    <property type="entry name" value="FAD_FR"/>
    <property type="match status" value="1"/>
</dbReference>
<evidence type="ECO:0000256" key="4">
    <source>
        <dbReference type="ARBA" id="ARBA00022857"/>
    </source>
</evidence>
<dbReference type="SUPFAM" id="SSF52343">
    <property type="entry name" value="Ferredoxin reductase-like, C-terminal NADP-linked domain"/>
    <property type="match status" value="1"/>
</dbReference>
<organism evidence="8 9">
    <name type="scientific">Capnocytophaga gingivalis</name>
    <dbReference type="NCBI Taxonomy" id="1017"/>
    <lineage>
        <taxon>Bacteria</taxon>
        <taxon>Pseudomonadati</taxon>
        <taxon>Bacteroidota</taxon>
        <taxon>Flavobacteriia</taxon>
        <taxon>Flavobacteriales</taxon>
        <taxon>Flavobacteriaceae</taxon>
        <taxon>Capnocytophaga</taxon>
    </lineage>
</organism>
<feature type="transmembrane region" description="Helical" evidence="6">
    <location>
        <begin position="6"/>
        <end position="25"/>
    </location>
</feature>
<dbReference type="Pfam" id="PF01593">
    <property type="entry name" value="Amino_oxidase"/>
    <property type="match status" value="1"/>
</dbReference>